<proteinExistence type="predicted"/>
<organism evidence="2 3">
    <name type="scientific">Levilactobacillus lanxiensis</name>
    <dbReference type="NCBI Taxonomy" id="2799568"/>
    <lineage>
        <taxon>Bacteria</taxon>
        <taxon>Bacillati</taxon>
        <taxon>Bacillota</taxon>
        <taxon>Bacilli</taxon>
        <taxon>Lactobacillales</taxon>
        <taxon>Lactobacillaceae</taxon>
        <taxon>Levilactobacillus</taxon>
    </lineage>
</organism>
<dbReference type="SMART" id="SM00901">
    <property type="entry name" value="FRG"/>
    <property type="match status" value="1"/>
</dbReference>
<dbReference type="Proteomes" id="UP001597189">
    <property type="component" value="Unassembled WGS sequence"/>
</dbReference>
<evidence type="ECO:0000313" key="3">
    <source>
        <dbReference type="Proteomes" id="UP001597189"/>
    </source>
</evidence>
<evidence type="ECO:0000259" key="1">
    <source>
        <dbReference type="SMART" id="SM00901"/>
    </source>
</evidence>
<protein>
    <submittedName>
        <fullName evidence="2">FRG domain-containing protein</fullName>
    </submittedName>
</protein>
<name>A0ABW4D7B9_9LACO</name>
<gene>
    <name evidence="2" type="ORF">ACFQ44_12670</name>
</gene>
<sequence length="388" mass="45878">MTIEIYDEVQTRLKDIPLFTEAEIKIVVKPDLREKGDSQIALTNLAQYSDFDHYHIEKLVYCPSTDSDVVAFDQVAQTVEMINQDLEHGKIDNWHIFYLYKELIQKLVRDRSEGYFNYFRGQFDDWPLIPSLFRGNTKKSFISSYDRIYSDIAKEYPDILSYIPYDEDQAEARAEQLAMLQHYGMRTSLLDITQNPFIALQFMVLGFETAKHWHYSSFDMYCIDEEKHAESNIFVAVVKNDRNKRIKAQKGAFFDYDYLNDIRVTNIQKIPRLKIRLDYDMSAISDALQKQQTEFTGLVGFLKESEKTAEASTVGMQNQLAENIKMITEIREKSPELIKDRLSYLLSRDISHKLREYFYLEKNLFPDFDKYISYLQQRNIEPTERLNR</sequence>
<comment type="caution">
    <text evidence="2">The sequence shown here is derived from an EMBL/GenBank/DDBJ whole genome shotgun (WGS) entry which is preliminary data.</text>
</comment>
<dbReference type="RefSeq" id="WP_203646735.1">
    <property type="nucleotide sequence ID" value="NZ_BOLN01000011.1"/>
</dbReference>
<dbReference type="Pfam" id="PF08867">
    <property type="entry name" value="FRG"/>
    <property type="match status" value="1"/>
</dbReference>
<dbReference type="InterPro" id="IPR014966">
    <property type="entry name" value="FRG-dom"/>
</dbReference>
<evidence type="ECO:0000313" key="2">
    <source>
        <dbReference type="EMBL" id="MFD1456513.1"/>
    </source>
</evidence>
<dbReference type="EMBL" id="JBHTOD010000011">
    <property type="protein sequence ID" value="MFD1456513.1"/>
    <property type="molecule type" value="Genomic_DNA"/>
</dbReference>
<reference evidence="3" key="1">
    <citation type="journal article" date="2019" name="Int. J. Syst. Evol. Microbiol.">
        <title>The Global Catalogue of Microorganisms (GCM) 10K type strain sequencing project: providing services to taxonomists for standard genome sequencing and annotation.</title>
        <authorList>
            <consortium name="The Broad Institute Genomics Platform"/>
            <consortium name="The Broad Institute Genome Sequencing Center for Infectious Disease"/>
            <person name="Wu L."/>
            <person name="Ma J."/>
        </authorList>
    </citation>
    <scope>NUCLEOTIDE SEQUENCE [LARGE SCALE GENOMIC DNA]</scope>
    <source>
        <strain evidence="3">CCM 8979</strain>
    </source>
</reference>
<keyword evidence="3" id="KW-1185">Reference proteome</keyword>
<feature type="domain" description="FRG" evidence="1">
    <location>
        <begin position="113"/>
        <end position="213"/>
    </location>
</feature>
<accession>A0ABW4D7B9</accession>